<dbReference type="AlphaFoldDB" id="A0A0J9S0H2"/>
<proteinExistence type="predicted"/>
<evidence type="ECO:0000313" key="1">
    <source>
        <dbReference type="EMBL" id="KMZ07134.1"/>
    </source>
</evidence>
<name>A0A0J9S0H2_DROSI</name>
<dbReference type="KEGG" id="dsi:Dsimw501_GD27462"/>
<sequence length="68" mass="8377">MWLRFLTIEVNAKRRNSQVCRLDKNLSIPQLCKHYKTFGGFYFQHYRRRCEDDYDIYKANLKLAWLSN</sequence>
<dbReference type="Proteomes" id="UP000035880">
    <property type="component" value="Chromosome 4"/>
</dbReference>
<accession>A0A0J9S0H2</accession>
<organism evidence="1">
    <name type="scientific">Drosophila simulans</name>
    <name type="common">Fruit fly</name>
    <dbReference type="NCBI Taxonomy" id="7240"/>
    <lineage>
        <taxon>Eukaryota</taxon>
        <taxon>Metazoa</taxon>
        <taxon>Ecdysozoa</taxon>
        <taxon>Arthropoda</taxon>
        <taxon>Hexapoda</taxon>
        <taxon>Insecta</taxon>
        <taxon>Pterygota</taxon>
        <taxon>Neoptera</taxon>
        <taxon>Endopterygota</taxon>
        <taxon>Diptera</taxon>
        <taxon>Brachycera</taxon>
        <taxon>Muscomorpha</taxon>
        <taxon>Ephydroidea</taxon>
        <taxon>Drosophilidae</taxon>
        <taxon>Drosophila</taxon>
        <taxon>Sophophora</taxon>
    </lineage>
</organism>
<reference evidence="1" key="3">
    <citation type="submission" date="2015-04" db="EMBL/GenBank/DDBJ databases">
        <authorList>
            <consortium name="FlyBase"/>
        </authorList>
    </citation>
    <scope>NUCLEOTIDE SEQUENCE</scope>
    <source>
        <strain evidence="1">W501</strain>
    </source>
</reference>
<reference evidence="1" key="2">
    <citation type="submission" date="2014-06" db="EMBL/GenBank/DDBJ databases">
        <authorList>
            <person name="Hu T."/>
            <person name="Eisen M.B."/>
            <person name="Thornton K.R."/>
            <person name="Andolfatto P."/>
        </authorList>
    </citation>
    <scope>NUCLEOTIDE SEQUENCE</scope>
    <source>
        <strain evidence="1">W501</strain>
    </source>
</reference>
<protein>
    <submittedName>
        <fullName evidence="1">Uncharacterized protein</fullName>
    </submittedName>
</protein>
<gene>
    <name evidence="1" type="primary">Dsim\GD27462</name>
    <name evidence="1" type="ORF">Dsimw501_GD27462</name>
</gene>
<dbReference type="Bgee" id="FBgn0268752">
    <property type="expression patterns" value="Expressed in female reproductive system and 3 other cell types or tissues"/>
</dbReference>
<dbReference type="EMBL" id="CM002916">
    <property type="protein sequence ID" value="KMZ07134.1"/>
    <property type="molecule type" value="Genomic_DNA"/>
</dbReference>
<reference evidence="1" key="1">
    <citation type="journal article" date="2013" name="Genome Res.">
        <title>A second-generation assembly of the Drosophila simulans genome provides new insights into patterns of lineage-specific divergence.</title>
        <authorList>
            <person name="Hu T.T."/>
            <person name="Eisen M.B."/>
            <person name="Thornton K.R."/>
            <person name="Andolfatto P."/>
        </authorList>
    </citation>
    <scope>NUCLEOTIDE SEQUENCE [LARGE SCALE GENOMIC DNA]</scope>
    <source>
        <strain evidence="1">W501</strain>
    </source>
</reference>